<evidence type="ECO:0000256" key="2">
    <source>
        <dbReference type="ARBA" id="ARBA00022643"/>
    </source>
</evidence>
<dbReference type="RefSeq" id="WP_376831445.1">
    <property type="nucleotide sequence ID" value="NZ_JBHLWR010000006.1"/>
</dbReference>
<reference evidence="6" key="1">
    <citation type="journal article" date="2019" name="Int. J. Syst. Evol. Microbiol.">
        <title>The Global Catalogue of Microorganisms (GCM) 10K type strain sequencing project: providing services to taxonomists for standard genome sequencing and annotation.</title>
        <authorList>
            <consortium name="The Broad Institute Genomics Platform"/>
            <consortium name="The Broad Institute Genome Sequencing Center for Infectious Disease"/>
            <person name="Wu L."/>
            <person name="Ma J."/>
        </authorList>
    </citation>
    <scope>NUCLEOTIDE SEQUENCE [LARGE SCALE GENOMIC DNA]</scope>
    <source>
        <strain evidence="6">CCM 7941</strain>
    </source>
</reference>
<keyword evidence="1" id="KW-0285">Flavoprotein</keyword>
<dbReference type="Pfam" id="PF00881">
    <property type="entry name" value="Nitroreductase"/>
    <property type="match status" value="1"/>
</dbReference>
<dbReference type="Gene3D" id="3.40.109.10">
    <property type="entry name" value="NADH Oxidase"/>
    <property type="match status" value="1"/>
</dbReference>
<feature type="domain" description="Nitroreductase" evidence="4">
    <location>
        <begin position="7"/>
        <end position="193"/>
    </location>
</feature>
<protein>
    <submittedName>
        <fullName evidence="5">Nitroreductase</fullName>
    </submittedName>
</protein>
<accession>A0ABV7LDY6</accession>
<dbReference type="EMBL" id="JBHRUV010000029">
    <property type="protein sequence ID" value="MFC3265988.1"/>
    <property type="molecule type" value="Genomic_DNA"/>
</dbReference>
<keyword evidence="3" id="KW-0560">Oxidoreductase</keyword>
<sequence length="219" mass="24669">MQVSEAVRRRMSVRAFRPDPVPAEVVRGLLEDAARAPSGGNVQPWNVRAVTGAPLADLLRIVREEGPDPEPGYRIYPDNLWEPHRTRRFQIGELMYGAMGIPREDKAARLAHLARNAELFGAPVGVFVFIDRRMGPPQWSDLGMYVQTLMLLATERGLDTCAQEYWAIYSKKVERFFNMPEELMLFCGVALGHRDETAAVNTLQSPRAPFEEWGALVGF</sequence>
<keyword evidence="2" id="KW-0288">FMN</keyword>
<gene>
    <name evidence="5" type="ORF">ACFOEX_06445</name>
</gene>
<dbReference type="CDD" id="cd02136">
    <property type="entry name" value="PnbA_NfnB-like"/>
    <property type="match status" value="1"/>
</dbReference>
<name>A0ABV7LDY6_9HYPH</name>
<evidence type="ECO:0000256" key="1">
    <source>
        <dbReference type="ARBA" id="ARBA00022630"/>
    </source>
</evidence>
<dbReference type="InterPro" id="IPR000415">
    <property type="entry name" value="Nitroreductase-like"/>
</dbReference>
<organism evidence="5 6">
    <name type="scientific">Camelimonas abortus</name>
    <dbReference type="NCBI Taxonomy" id="1017184"/>
    <lineage>
        <taxon>Bacteria</taxon>
        <taxon>Pseudomonadati</taxon>
        <taxon>Pseudomonadota</taxon>
        <taxon>Alphaproteobacteria</taxon>
        <taxon>Hyphomicrobiales</taxon>
        <taxon>Chelatococcaceae</taxon>
        <taxon>Camelimonas</taxon>
    </lineage>
</organism>
<dbReference type="Proteomes" id="UP001595536">
    <property type="component" value="Unassembled WGS sequence"/>
</dbReference>
<dbReference type="InterPro" id="IPR050627">
    <property type="entry name" value="Nitroreductase/BluB"/>
</dbReference>
<dbReference type="InterPro" id="IPR029479">
    <property type="entry name" value="Nitroreductase"/>
</dbReference>
<keyword evidence="6" id="KW-1185">Reference proteome</keyword>
<proteinExistence type="predicted"/>
<dbReference type="PANTHER" id="PTHR23026:SF90">
    <property type="entry name" value="IODOTYROSINE DEIODINASE 1"/>
    <property type="match status" value="1"/>
</dbReference>
<evidence type="ECO:0000256" key="3">
    <source>
        <dbReference type="ARBA" id="ARBA00023002"/>
    </source>
</evidence>
<comment type="caution">
    <text evidence="5">The sequence shown here is derived from an EMBL/GenBank/DDBJ whole genome shotgun (WGS) entry which is preliminary data.</text>
</comment>
<dbReference type="PANTHER" id="PTHR23026">
    <property type="entry name" value="NADPH NITROREDUCTASE"/>
    <property type="match status" value="1"/>
</dbReference>
<evidence type="ECO:0000259" key="4">
    <source>
        <dbReference type="Pfam" id="PF00881"/>
    </source>
</evidence>
<dbReference type="SUPFAM" id="SSF55469">
    <property type="entry name" value="FMN-dependent nitroreductase-like"/>
    <property type="match status" value="1"/>
</dbReference>
<evidence type="ECO:0000313" key="6">
    <source>
        <dbReference type="Proteomes" id="UP001595536"/>
    </source>
</evidence>
<evidence type="ECO:0000313" key="5">
    <source>
        <dbReference type="EMBL" id="MFC3265988.1"/>
    </source>
</evidence>